<evidence type="ECO:0000259" key="6">
    <source>
        <dbReference type="PROSITE" id="PS50977"/>
    </source>
</evidence>
<dbReference type="InterPro" id="IPR050109">
    <property type="entry name" value="HTH-type_TetR-like_transc_reg"/>
</dbReference>
<evidence type="ECO:0000313" key="8">
    <source>
        <dbReference type="Proteomes" id="UP000287171"/>
    </source>
</evidence>
<dbReference type="SUPFAM" id="SSF46689">
    <property type="entry name" value="Homeodomain-like"/>
    <property type="match status" value="2"/>
</dbReference>
<dbReference type="PANTHER" id="PTHR30055:SF234">
    <property type="entry name" value="HTH-TYPE TRANSCRIPTIONAL REGULATOR BETI"/>
    <property type="match status" value="1"/>
</dbReference>
<dbReference type="PRINTS" id="PR00455">
    <property type="entry name" value="HTHTETR"/>
</dbReference>
<keyword evidence="8" id="KW-1185">Reference proteome</keyword>
<organism evidence="7 8">
    <name type="scientific">Dictyobacter alpinus</name>
    <dbReference type="NCBI Taxonomy" id="2014873"/>
    <lineage>
        <taxon>Bacteria</taxon>
        <taxon>Bacillati</taxon>
        <taxon>Chloroflexota</taxon>
        <taxon>Ktedonobacteria</taxon>
        <taxon>Ktedonobacterales</taxon>
        <taxon>Dictyobacteraceae</taxon>
        <taxon>Dictyobacter</taxon>
    </lineage>
</organism>
<evidence type="ECO:0000256" key="3">
    <source>
        <dbReference type="ARBA" id="ARBA00023163"/>
    </source>
</evidence>
<evidence type="ECO:0000256" key="4">
    <source>
        <dbReference type="PROSITE-ProRule" id="PRU00335"/>
    </source>
</evidence>
<dbReference type="InterPro" id="IPR009057">
    <property type="entry name" value="Homeodomain-like_sf"/>
</dbReference>
<dbReference type="OrthoDB" id="3682047at2"/>
<reference evidence="8" key="1">
    <citation type="submission" date="2018-12" db="EMBL/GenBank/DDBJ databases">
        <title>Tengunoibacter tsumagoiensis gen. nov., sp. nov., Dictyobacter kobayashii sp. nov., D. alpinus sp. nov., and D. joshuensis sp. nov. and description of Dictyobacteraceae fam. nov. within the order Ktedonobacterales isolated from Tengu-no-mugimeshi.</title>
        <authorList>
            <person name="Wang C.M."/>
            <person name="Zheng Y."/>
            <person name="Sakai Y."/>
            <person name="Toyoda A."/>
            <person name="Minakuchi Y."/>
            <person name="Abe K."/>
            <person name="Yokota A."/>
            <person name="Yabe S."/>
        </authorList>
    </citation>
    <scope>NUCLEOTIDE SEQUENCE [LARGE SCALE GENOMIC DNA]</scope>
    <source>
        <strain evidence="8">Uno16</strain>
    </source>
</reference>
<comment type="caution">
    <text evidence="7">The sequence shown here is derived from an EMBL/GenBank/DDBJ whole genome shotgun (WGS) entry which is preliminary data.</text>
</comment>
<dbReference type="Pfam" id="PF02796">
    <property type="entry name" value="HTH_7"/>
    <property type="match status" value="1"/>
</dbReference>
<dbReference type="AlphaFoldDB" id="A0A402BBR0"/>
<keyword evidence="3" id="KW-0804">Transcription</keyword>
<dbReference type="InterPro" id="IPR001647">
    <property type="entry name" value="HTH_TetR"/>
</dbReference>
<dbReference type="InterPro" id="IPR006120">
    <property type="entry name" value="Resolvase_HTH_dom"/>
</dbReference>
<evidence type="ECO:0000313" key="7">
    <source>
        <dbReference type="EMBL" id="GCE28858.1"/>
    </source>
</evidence>
<proteinExistence type="predicted"/>
<dbReference type="GO" id="GO:0003700">
    <property type="term" value="F:DNA-binding transcription factor activity"/>
    <property type="evidence" value="ECO:0007669"/>
    <property type="project" value="TreeGrafter"/>
</dbReference>
<keyword evidence="1" id="KW-0805">Transcription regulation</keyword>
<dbReference type="Gene3D" id="1.10.357.10">
    <property type="entry name" value="Tetracycline Repressor, domain 2"/>
    <property type="match status" value="1"/>
</dbReference>
<dbReference type="EMBL" id="BIFT01000001">
    <property type="protein sequence ID" value="GCE28858.1"/>
    <property type="molecule type" value="Genomic_DNA"/>
</dbReference>
<accession>A0A402BBR0</accession>
<gene>
    <name evidence="7" type="ORF">KDA_43420</name>
</gene>
<name>A0A402BBR0_9CHLR</name>
<protein>
    <recommendedName>
        <fullName evidence="6">HTH tetR-type domain-containing protein</fullName>
    </recommendedName>
</protein>
<evidence type="ECO:0000256" key="2">
    <source>
        <dbReference type="ARBA" id="ARBA00023125"/>
    </source>
</evidence>
<dbReference type="Pfam" id="PF00440">
    <property type="entry name" value="TetR_N"/>
    <property type="match status" value="1"/>
</dbReference>
<feature type="compositionally biased region" description="Basic residues" evidence="5">
    <location>
        <begin position="251"/>
        <end position="269"/>
    </location>
</feature>
<sequence>MVERGQETMVAAPESSRREERAKRILDVATTLILRWGYAKTTLNDIASEAGVGKGTLYLHWKSREELFEALITREKIEMAEEIRVQMEQDPQGATLHGILKYSALALLKRPLLKALLLRDTDMLGKLAHDEKGTAAYMEQISGFVTYLQLLREQGLVRTDLSLQLQVYTFSAIFTGFFLVARFLPAEFLLSDELLAEMMAETARRTLEPGGPSSSNAFQAASQAFSDFMDRAVANAQEQSDHTQEFTAHLSTKRGPGRVRGRKGGRPKKLQTDERITLAQRLYTDTDKSIEEICATLGISRASLYRYMKERPERES</sequence>
<feature type="DNA-binding region" description="H-T-H motif" evidence="4">
    <location>
        <begin position="42"/>
        <end position="61"/>
    </location>
</feature>
<dbReference type="GO" id="GO:0000976">
    <property type="term" value="F:transcription cis-regulatory region binding"/>
    <property type="evidence" value="ECO:0007669"/>
    <property type="project" value="TreeGrafter"/>
</dbReference>
<evidence type="ECO:0000256" key="1">
    <source>
        <dbReference type="ARBA" id="ARBA00023015"/>
    </source>
</evidence>
<feature type="domain" description="HTH tetR-type" evidence="6">
    <location>
        <begin position="19"/>
        <end position="79"/>
    </location>
</feature>
<dbReference type="PROSITE" id="PS50977">
    <property type="entry name" value="HTH_TETR_2"/>
    <property type="match status" value="1"/>
</dbReference>
<dbReference type="PANTHER" id="PTHR30055">
    <property type="entry name" value="HTH-TYPE TRANSCRIPTIONAL REGULATOR RUTR"/>
    <property type="match status" value="1"/>
</dbReference>
<keyword evidence="2 4" id="KW-0238">DNA-binding</keyword>
<dbReference type="RefSeq" id="WP_126629031.1">
    <property type="nucleotide sequence ID" value="NZ_BIFT01000001.1"/>
</dbReference>
<feature type="region of interest" description="Disordered" evidence="5">
    <location>
        <begin position="239"/>
        <end position="272"/>
    </location>
</feature>
<dbReference type="GO" id="GO:0000150">
    <property type="term" value="F:DNA strand exchange activity"/>
    <property type="evidence" value="ECO:0007669"/>
    <property type="project" value="InterPro"/>
</dbReference>
<dbReference type="Proteomes" id="UP000287171">
    <property type="component" value="Unassembled WGS sequence"/>
</dbReference>
<evidence type="ECO:0000256" key="5">
    <source>
        <dbReference type="SAM" id="MobiDB-lite"/>
    </source>
</evidence>